<evidence type="ECO:0000313" key="1">
    <source>
        <dbReference type="EMBL" id="EMP29564.1"/>
    </source>
</evidence>
<organism evidence="1 2">
    <name type="scientific">Chelonia mydas</name>
    <name type="common">Green sea-turtle</name>
    <name type="synonym">Chelonia agassizi</name>
    <dbReference type="NCBI Taxonomy" id="8469"/>
    <lineage>
        <taxon>Eukaryota</taxon>
        <taxon>Metazoa</taxon>
        <taxon>Chordata</taxon>
        <taxon>Craniata</taxon>
        <taxon>Vertebrata</taxon>
        <taxon>Euteleostomi</taxon>
        <taxon>Archelosauria</taxon>
        <taxon>Testudinata</taxon>
        <taxon>Testudines</taxon>
        <taxon>Cryptodira</taxon>
        <taxon>Durocryptodira</taxon>
        <taxon>Americhelydia</taxon>
        <taxon>Chelonioidea</taxon>
        <taxon>Cheloniidae</taxon>
        <taxon>Chelonia</taxon>
    </lineage>
</organism>
<dbReference type="EMBL" id="KB555237">
    <property type="protein sequence ID" value="EMP29564.1"/>
    <property type="molecule type" value="Genomic_DNA"/>
</dbReference>
<protein>
    <submittedName>
        <fullName evidence="1">Uncharacterized protein</fullName>
    </submittedName>
</protein>
<evidence type="ECO:0000313" key="2">
    <source>
        <dbReference type="Proteomes" id="UP000031443"/>
    </source>
</evidence>
<proteinExistence type="predicted"/>
<name>M7AXS6_CHEMY</name>
<keyword evidence="2" id="KW-1185">Reference proteome</keyword>
<dbReference type="AlphaFoldDB" id="M7AXS6"/>
<accession>M7AXS6</accession>
<reference evidence="2" key="1">
    <citation type="journal article" date="2013" name="Nat. Genet.">
        <title>The draft genomes of soft-shell turtle and green sea turtle yield insights into the development and evolution of the turtle-specific body plan.</title>
        <authorList>
            <person name="Wang Z."/>
            <person name="Pascual-Anaya J."/>
            <person name="Zadissa A."/>
            <person name="Li W."/>
            <person name="Niimura Y."/>
            <person name="Huang Z."/>
            <person name="Li C."/>
            <person name="White S."/>
            <person name="Xiong Z."/>
            <person name="Fang D."/>
            <person name="Wang B."/>
            <person name="Ming Y."/>
            <person name="Chen Y."/>
            <person name="Zheng Y."/>
            <person name="Kuraku S."/>
            <person name="Pignatelli M."/>
            <person name="Herrero J."/>
            <person name="Beal K."/>
            <person name="Nozawa M."/>
            <person name="Li Q."/>
            <person name="Wang J."/>
            <person name="Zhang H."/>
            <person name="Yu L."/>
            <person name="Shigenobu S."/>
            <person name="Wang J."/>
            <person name="Liu J."/>
            <person name="Flicek P."/>
            <person name="Searle S."/>
            <person name="Wang J."/>
            <person name="Kuratani S."/>
            <person name="Yin Y."/>
            <person name="Aken B."/>
            <person name="Zhang G."/>
            <person name="Irie N."/>
        </authorList>
    </citation>
    <scope>NUCLEOTIDE SEQUENCE [LARGE SCALE GENOMIC DNA]</scope>
</reference>
<dbReference type="Proteomes" id="UP000031443">
    <property type="component" value="Unassembled WGS sequence"/>
</dbReference>
<gene>
    <name evidence="1" type="ORF">UY3_13328</name>
</gene>
<sequence>MQNQEKKLFLYLKAATHVPLELLLQFDELEIVMFPVFLLEALQIPEESVSFACNAHDNSAQLCRLHASVIEADSDKSCSGSWESQNSVKIMG</sequence>